<dbReference type="PIRSF" id="PIRSF005243">
    <property type="entry name" value="ROO"/>
    <property type="match status" value="1"/>
</dbReference>
<dbReference type="Proteomes" id="UP001198242">
    <property type="component" value="Unassembled WGS sequence"/>
</dbReference>
<dbReference type="PANTHER" id="PTHR32145">
    <property type="entry name" value="DIFLAVIN FLAVOPROTEIN A 2-RELATED"/>
    <property type="match status" value="1"/>
</dbReference>
<dbReference type="Pfam" id="PF00258">
    <property type="entry name" value="Flavodoxin_1"/>
    <property type="match status" value="1"/>
</dbReference>
<dbReference type="PROSITE" id="PS00201">
    <property type="entry name" value="FLAVODOXIN"/>
    <property type="match status" value="1"/>
</dbReference>
<comment type="caution">
    <text evidence="7">The sequence shown here is derived from an EMBL/GenBank/DDBJ whole genome shotgun (WGS) entry which is preliminary data.</text>
</comment>
<evidence type="ECO:0000259" key="6">
    <source>
        <dbReference type="PROSITE" id="PS50902"/>
    </source>
</evidence>
<dbReference type="SUPFAM" id="SSF56281">
    <property type="entry name" value="Metallo-hydrolase/oxidoreductase"/>
    <property type="match status" value="1"/>
</dbReference>
<feature type="domain" description="Flavodoxin-like" evidence="6">
    <location>
        <begin position="252"/>
        <end position="392"/>
    </location>
</feature>
<dbReference type="Pfam" id="PF19583">
    <property type="entry name" value="ODP"/>
    <property type="match status" value="1"/>
</dbReference>
<dbReference type="CDD" id="cd07709">
    <property type="entry name" value="flavodiiron_proteins_MBL-fold"/>
    <property type="match status" value="1"/>
</dbReference>
<comment type="similarity">
    <text evidence="2">In the N-terminal section; belongs to the zinc metallo-hydrolase group 3 family.</text>
</comment>
<evidence type="ECO:0000256" key="1">
    <source>
        <dbReference type="ARBA" id="ARBA00001962"/>
    </source>
</evidence>
<dbReference type="AlphaFoldDB" id="A0AAE3J8U9"/>
<organism evidence="7 8">
    <name type="scientific">Hominilimicola fabiformis</name>
    <dbReference type="NCBI Taxonomy" id="2885356"/>
    <lineage>
        <taxon>Bacteria</taxon>
        <taxon>Bacillati</taxon>
        <taxon>Bacillota</taxon>
        <taxon>Clostridia</taxon>
        <taxon>Eubacteriales</taxon>
        <taxon>Oscillospiraceae</taxon>
        <taxon>Hominilimicola</taxon>
    </lineage>
</organism>
<keyword evidence="3" id="KW-0813">Transport</keyword>
<dbReference type="InterPro" id="IPR016440">
    <property type="entry name" value="Rubredoxin-O_OxRdtase"/>
</dbReference>
<dbReference type="EMBL" id="JAJEQM010000005">
    <property type="protein sequence ID" value="MCC2210173.1"/>
    <property type="molecule type" value="Genomic_DNA"/>
</dbReference>
<dbReference type="InterPro" id="IPR001279">
    <property type="entry name" value="Metallo-B-lactamas"/>
</dbReference>
<dbReference type="PROSITE" id="PS50902">
    <property type="entry name" value="FLAVODOXIN_LIKE"/>
    <property type="match status" value="1"/>
</dbReference>
<dbReference type="InterPro" id="IPR008254">
    <property type="entry name" value="Flavodoxin/NO_synth"/>
</dbReference>
<dbReference type="GO" id="GO:0010181">
    <property type="term" value="F:FMN binding"/>
    <property type="evidence" value="ECO:0007669"/>
    <property type="project" value="InterPro"/>
</dbReference>
<dbReference type="GO" id="GO:0016651">
    <property type="term" value="F:oxidoreductase activity, acting on NAD(P)H"/>
    <property type="evidence" value="ECO:0007669"/>
    <property type="project" value="UniProtKB-ARBA"/>
</dbReference>
<dbReference type="Gene3D" id="3.40.50.360">
    <property type="match status" value="1"/>
</dbReference>
<keyword evidence="5" id="KW-0408">Iron</keyword>
<dbReference type="SMART" id="SM00849">
    <property type="entry name" value="Lactamase_B"/>
    <property type="match status" value="1"/>
</dbReference>
<dbReference type="InterPro" id="IPR051285">
    <property type="entry name" value="NADH_oxidoreductase_modular"/>
</dbReference>
<evidence type="ECO:0000256" key="5">
    <source>
        <dbReference type="ARBA" id="ARBA00023004"/>
    </source>
</evidence>
<accession>A0AAE3J8U9</accession>
<keyword evidence="8" id="KW-1185">Reference proteome</keyword>
<name>A0AAE3J8U9_9FIRM</name>
<keyword evidence="4" id="KW-0249">Electron transport</keyword>
<proteinExistence type="inferred from homology"/>
<gene>
    <name evidence="7" type="ORF">LKE05_05135</name>
</gene>
<evidence type="ECO:0000313" key="7">
    <source>
        <dbReference type="EMBL" id="MCC2210173.1"/>
    </source>
</evidence>
<dbReference type="RefSeq" id="WP_308456154.1">
    <property type="nucleotide sequence ID" value="NZ_JAJEQM010000005.1"/>
</dbReference>
<reference evidence="7 8" key="1">
    <citation type="submission" date="2021-10" db="EMBL/GenBank/DDBJ databases">
        <title>Anaerobic single-cell dispensing facilitates the cultivation of human gut bacteria.</title>
        <authorList>
            <person name="Afrizal A."/>
        </authorList>
    </citation>
    <scope>NUCLEOTIDE SEQUENCE [LARGE SCALE GENOMIC DNA]</scope>
    <source>
        <strain evidence="7 8">CLA-AA-H232</strain>
    </source>
</reference>
<evidence type="ECO:0000256" key="4">
    <source>
        <dbReference type="ARBA" id="ARBA00022982"/>
    </source>
</evidence>
<sequence>MLELKNNIFYVGVKDPTLRTFDIFMKTEYGTTYNAYLVKGEKTALIETAHEKLLDSYISNIEEIMPVSEIDYLICNHTEPDHSGSVKKILELNPDIEVVGSIAAIRNLKEITNMTFKEHIAKDGAELDLGDGKVLKFCIVPNLHWPDTMVTYLESEKTLFSCDVFGAHYCEDAVVDEDIIYYDKYEKAMKVYYDCIVSPFNAFVVKALEKLSALDIEMVCNSHGPVLKKYIAEAVKKYSAWSAPKVTEKKTVAIFYASAYGYTKKMADTIEKTLKSCDFDVKEYDVAEINDEMITALHSADALVFGTPTINRNAVKPVWDIISSIDLVNMKNKPCFVFGSYGWGGEGIQLVHNHLELLKLKPFEKPFGCIFNPSDEKLAELEDYTKKFAETI</sequence>
<comment type="cofactor">
    <cofactor evidence="1">
        <name>Fe cation</name>
        <dbReference type="ChEBI" id="CHEBI:24875"/>
    </cofactor>
</comment>
<dbReference type="PANTHER" id="PTHR32145:SF11">
    <property type="entry name" value="DIFLAVIN FLAVOPROTEIN A 2-RELATED"/>
    <property type="match status" value="1"/>
</dbReference>
<dbReference type="InterPro" id="IPR045761">
    <property type="entry name" value="ODP_dom"/>
</dbReference>
<dbReference type="GO" id="GO:0009055">
    <property type="term" value="F:electron transfer activity"/>
    <property type="evidence" value="ECO:0007669"/>
    <property type="project" value="InterPro"/>
</dbReference>
<evidence type="ECO:0000313" key="8">
    <source>
        <dbReference type="Proteomes" id="UP001198242"/>
    </source>
</evidence>
<evidence type="ECO:0000256" key="2">
    <source>
        <dbReference type="ARBA" id="ARBA00007121"/>
    </source>
</evidence>
<dbReference type="InterPro" id="IPR001226">
    <property type="entry name" value="Flavodoxin_CS"/>
</dbReference>
<protein>
    <submittedName>
        <fullName evidence="7">FprA family A-type flavoprotein</fullName>
    </submittedName>
</protein>
<dbReference type="SUPFAM" id="SSF52218">
    <property type="entry name" value="Flavoproteins"/>
    <property type="match status" value="1"/>
</dbReference>
<evidence type="ECO:0000256" key="3">
    <source>
        <dbReference type="ARBA" id="ARBA00022448"/>
    </source>
</evidence>
<dbReference type="InterPro" id="IPR029039">
    <property type="entry name" value="Flavoprotein-like_sf"/>
</dbReference>
<dbReference type="Gene3D" id="3.60.15.10">
    <property type="entry name" value="Ribonuclease Z/Hydroxyacylglutathione hydrolase-like"/>
    <property type="match status" value="1"/>
</dbReference>
<dbReference type="InterPro" id="IPR036866">
    <property type="entry name" value="RibonucZ/Hydroxyglut_hydro"/>
</dbReference>
<dbReference type="GO" id="GO:0046872">
    <property type="term" value="F:metal ion binding"/>
    <property type="evidence" value="ECO:0007669"/>
    <property type="project" value="InterPro"/>
</dbReference>